<name>A0AB39M0L5_9ACTN</name>
<dbReference type="RefSeq" id="WP_369186529.1">
    <property type="nucleotide sequence ID" value="NZ_CP163431.1"/>
</dbReference>
<gene>
    <name evidence="1" type="ORF">AB5J58_04135</name>
</gene>
<proteinExistence type="predicted"/>
<accession>A0AB39M0L5</accession>
<dbReference type="EMBL" id="CP163431">
    <property type="protein sequence ID" value="XDP99419.1"/>
    <property type="molecule type" value="Genomic_DNA"/>
</dbReference>
<protein>
    <submittedName>
        <fullName evidence="1">Uncharacterized protein</fullName>
    </submittedName>
</protein>
<reference evidence="1" key="1">
    <citation type="submission" date="2024-07" db="EMBL/GenBank/DDBJ databases">
        <authorList>
            <person name="Yu S.T."/>
        </authorList>
    </citation>
    <scope>NUCLEOTIDE SEQUENCE</scope>
    <source>
        <strain evidence="1">R08</strain>
    </source>
</reference>
<organism evidence="1">
    <name type="scientific">Streptomyces sp. R08</name>
    <dbReference type="NCBI Taxonomy" id="3238624"/>
    <lineage>
        <taxon>Bacteria</taxon>
        <taxon>Bacillati</taxon>
        <taxon>Actinomycetota</taxon>
        <taxon>Actinomycetes</taxon>
        <taxon>Kitasatosporales</taxon>
        <taxon>Streptomycetaceae</taxon>
        <taxon>Streptomyces</taxon>
    </lineage>
</organism>
<sequence length="286" mass="33970">MMLNRRYEDDPLVQWKLRHSPDERTLLAIDRWLDAAIGPEKALAIEEEVERWWHDRSLPTPDLVACVAWYGYTRLMLQDWKPPIDVPSEEQERWREHRYRITLEDFQTRLAGAAGGFLELAGRDPRLFINLLNYQIDQYLSALKELSSLTLDQYTPRDLTPEDILDGDDFMEQRRLDWPFVIREKLECFEWGMEKLRVLCITEAAPELQLPNRDLYDALLQIDLNGLLARLHDTDPALKRILTHLAESGYQSLDSPIKPHQFWWRHWSQEIKKSPKRHGSERFQQP</sequence>
<dbReference type="AlphaFoldDB" id="A0AB39M0L5"/>
<evidence type="ECO:0000313" key="1">
    <source>
        <dbReference type="EMBL" id="XDP99419.1"/>
    </source>
</evidence>